<evidence type="ECO:0000256" key="6">
    <source>
        <dbReference type="SAM" id="SignalP"/>
    </source>
</evidence>
<keyword evidence="5" id="KW-0720">Serine protease</keyword>
<evidence type="ECO:0000256" key="1">
    <source>
        <dbReference type="ARBA" id="ARBA00010040"/>
    </source>
</evidence>
<dbReference type="FunFam" id="3.40.50.1820:FF:000028">
    <property type="entry name" value="S9 family peptidase"/>
    <property type="match status" value="1"/>
</dbReference>
<keyword evidence="2" id="KW-0645">Protease</keyword>
<dbReference type="Gene3D" id="2.120.10.30">
    <property type="entry name" value="TolB, C-terminal domain"/>
    <property type="match status" value="2"/>
</dbReference>
<dbReference type="Pfam" id="PF00326">
    <property type="entry name" value="Peptidase_S9"/>
    <property type="match status" value="1"/>
</dbReference>
<dbReference type="SUPFAM" id="SSF53474">
    <property type="entry name" value="alpha/beta-Hydrolases"/>
    <property type="match status" value="1"/>
</dbReference>
<evidence type="ECO:0000256" key="4">
    <source>
        <dbReference type="ARBA" id="ARBA00022801"/>
    </source>
</evidence>
<dbReference type="OrthoDB" id="269409at2"/>
<dbReference type="InterPro" id="IPR001375">
    <property type="entry name" value="Peptidase_S9_cat"/>
</dbReference>
<dbReference type="SUPFAM" id="SSF82171">
    <property type="entry name" value="DPP6 N-terminal domain-like"/>
    <property type="match status" value="1"/>
</dbReference>
<keyword evidence="4 8" id="KW-0378">Hydrolase</keyword>
<dbReference type="EMBL" id="CP036262">
    <property type="protein sequence ID" value="QDS96253.1"/>
    <property type="molecule type" value="Genomic_DNA"/>
</dbReference>
<dbReference type="Proteomes" id="UP000320672">
    <property type="component" value="Chromosome"/>
</dbReference>
<dbReference type="PANTHER" id="PTHR42776">
    <property type="entry name" value="SERINE PEPTIDASE S9 FAMILY MEMBER"/>
    <property type="match status" value="1"/>
</dbReference>
<dbReference type="PANTHER" id="PTHR42776:SF13">
    <property type="entry name" value="DIPEPTIDYL-PEPTIDASE 5"/>
    <property type="match status" value="1"/>
</dbReference>
<dbReference type="Gene3D" id="3.40.50.1820">
    <property type="entry name" value="alpha/beta hydrolase"/>
    <property type="match status" value="1"/>
</dbReference>
<organism evidence="8 9">
    <name type="scientific">Roseimaritima multifibrata</name>
    <dbReference type="NCBI Taxonomy" id="1930274"/>
    <lineage>
        <taxon>Bacteria</taxon>
        <taxon>Pseudomonadati</taxon>
        <taxon>Planctomycetota</taxon>
        <taxon>Planctomycetia</taxon>
        <taxon>Pirellulales</taxon>
        <taxon>Pirellulaceae</taxon>
        <taxon>Roseimaritima</taxon>
    </lineage>
</organism>
<evidence type="ECO:0000313" key="9">
    <source>
        <dbReference type="Proteomes" id="UP000320672"/>
    </source>
</evidence>
<proteinExistence type="inferred from homology"/>
<dbReference type="InterPro" id="IPR011042">
    <property type="entry name" value="6-blade_b-propeller_TolB-like"/>
</dbReference>
<comment type="similarity">
    <text evidence="1">Belongs to the peptidase S9C family.</text>
</comment>
<gene>
    <name evidence="8" type="primary">ptpA_3</name>
    <name evidence="8" type="ORF">FF011L_50610</name>
</gene>
<dbReference type="InterPro" id="IPR029058">
    <property type="entry name" value="AB_hydrolase_fold"/>
</dbReference>
<evidence type="ECO:0000259" key="7">
    <source>
        <dbReference type="Pfam" id="PF00326"/>
    </source>
</evidence>
<keyword evidence="3 6" id="KW-0732">Signal</keyword>
<feature type="domain" description="Peptidase S9 prolyl oligopeptidase catalytic" evidence="7">
    <location>
        <begin position="499"/>
        <end position="708"/>
    </location>
</feature>
<dbReference type="Pfam" id="PF07676">
    <property type="entry name" value="PD40"/>
    <property type="match status" value="2"/>
</dbReference>
<sequence precursor="true">MDFMMRSIAVQLFSCCLLLGASQAVTAERITPERLWDLHRIGDAAVSPDGTQLAYFVTEYDVAENSGTTRLMLQPLESAAGKTPATTSLGFETPLRAAKATERLPATKGLNSLSWIQRPEGSRLLYIAPGPGEEGKPQAWMLDPAGGDPVQVTDIADGIGNLKPSPTGQSIAFTVEVKMDKEVSELYDDLPKADARIIDSLLFRHWDAWHDYAYSHVHVAPLDESGVAEPAVDLMKSLKADCPVPPFGGAEQFEFSPDGKELALTLKLVNNPAESTDTAIYLVSASGGSLRNITPGMPGYDMSPRYSPDGRLIAFDSMERGGFESDRNRIMVYDRTTMQTRDVTKGLDQTTHGATWSPDSKSLYFDSETRGTTQVYSIQVESSELQMVSKGWFNFSVVAPVLDGTHLLVRQQSMLRPTELALVDLDQQQLVTITDVNGSIYKGLDLPRIEERFFKATDGKMIQNWVILPPDYDESDDRQWPMLTYCQGGPQGQIGQWFSYRWNFHLMASKGYVVLAVNRRGLPGFGREWNDQISGDWGGQAMQDILASTDAMLGDPKIDRSRVAAIGASFGGYTAYWLMGNAGNRFCAIISHAGVYNLESMYGSTEELFFVNWDLGGPYWQSPEVAAKYAQFSPHRFAGNWKTPLLVIHGEKDFRVPITQGMEAFTAAQVQGVPSRFLYFPEEGHWILKPQNGVLWGRVFFDWIDRYCHPEE</sequence>
<feature type="chain" id="PRO_5021932790" evidence="6">
    <location>
        <begin position="28"/>
        <end position="712"/>
    </location>
</feature>
<evidence type="ECO:0000313" key="8">
    <source>
        <dbReference type="EMBL" id="QDS96253.1"/>
    </source>
</evidence>
<dbReference type="InterPro" id="IPR011659">
    <property type="entry name" value="WD40"/>
</dbReference>
<dbReference type="AlphaFoldDB" id="A0A517MMY8"/>
<dbReference type="EC" id="3.4.14.12" evidence="8"/>
<protein>
    <submittedName>
        <fullName evidence="8">Prolyl tripeptidyl peptidase</fullName>
        <ecNumber evidence="8">3.4.14.12</ecNumber>
    </submittedName>
</protein>
<dbReference type="KEGG" id="rml:FF011L_50610"/>
<dbReference type="GO" id="GO:0004252">
    <property type="term" value="F:serine-type endopeptidase activity"/>
    <property type="evidence" value="ECO:0007669"/>
    <property type="project" value="TreeGrafter"/>
</dbReference>
<keyword evidence="9" id="KW-1185">Reference proteome</keyword>
<name>A0A517MMY8_9BACT</name>
<reference evidence="8 9" key="1">
    <citation type="submission" date="2019-02" db="EMBL/GenBank/DDBJ databases">
        <title>Deep-cultivation of Planctomycetes and their phenomic and genomic characterization uncovers novel biology.</title>
        <authorList>
            <person name="Wiegand S."/>
            <person name="Jogler M."/>
            <person name="Boedeker C."/>
            <person name="Pinto D."/>
            <person name="Vollmers J."/>
            <person name="Rivas-Marin E."/>
            <person name="Kohn T."/>
            <person name="Peeters S.H."/>
            <person name="Heuer A."/>
            <person name="Rast P."/>
            <person name="Oberbeckmann S."/>
            <person name="Bunk B."/>
            <person name="Jeske O."/>
            <person name="Meyerdierks A."/>
            <person name="Storesund J.E."/>
            <person name="Kallscheuer N."/>
            <person name="Luecker S."/>
            <person name="Lage O.M."/>
            <person name="Pohl T."/>
            <person name="Merkel B.J."/>
            <person name="Hornburger P."/>
            <person name="Mueller R.-W."/>
            <person name="Bruemmer F."/>
            <person name="Labrenz M."/>
            <person name="Spormann A.M."/>
            <person name="Op den Camp H."/>
            <person name="Overmann J."/>
            <person name="Amann R."/>
            <person name="Jetten M.S.M."/>
            <person name="Mascher T."/>
            <person name="Medema M.H."/>
            <person name="Devos D.P."/>
            <person name="Kaster A.-K."/>
            <person name="Ovreas L."/>
            <person name="Rohde M."/>
            <person name="Galperin M.Y."/>
            <person name="Jogler C."/>
        </authorList>
    </citation>
    <scope>NUCLEOTIDE SEQUENCE [LARGE SCALE GENOMIC DNA]</scope>
    <source>
        <strain evidence="8 9">FF011L</strain>
    </source>
</reference>
<evidence type="ECO:0000256" key="3">
    <source>
        <dbReference type="ARBA" id="ARBA00022729"/>
    </source>
</evidence>
<evidence type="ECO:0000256" key="5">
    <source>
        <dbReference type="ARBA" id="ARBA00022825"/>
    </source>
</evidence>
<feature type="signal peptide" evidence="6">
    <location>
        <begin position="1"/>
        <end position="27"/>
    </location>
</feature>
<evidence type="ECO:0000256" key="2">
    <source>
        <dbReference type="ARBA" id="ARBA00022670"/>
    </source>
</evidence>
<accession>A0A517MMY8</accession>
<dbReference type="GO" id="GO:0006508">
    <property type="term" value="P:proteolysis"/>
    <property type="evidence" value="ECO:0007669"/>
    <property type="project" value="UniProtKB-KW"/>
</dbReference>